<dbReference type="PANTHER" id="PTHR31499:SF79">
    <property type="entry name" value="HTH MYB-TYPE DOMAIN-CONTAINING PROTEIN"/>
    <property type="match status" value="1"/>
</dbReference>
<keyword evidence="3" id="KW-0539">Nucleus</keyword>
<feature type="domain" description="HTH myb-type" evidence="5">
    <location>
        <begin position="52"/>
        <end position="112"/>
    </location>
</feature>
<proteinExistence type="predicted"/>
<dbReference type="Proteomes" id="UP001497522">
    <property type="component" value="Chromosome 1"/>
</dbReference>
<feature type="region of interest" description="Disordered" evidence="4">
    <location>
        <begin position="299"/>
        <end position="338"/>
    </location>
</feature>
<organism evidence="6 7">
    <name type="scientific">Sphagnum jensenii</name>
    <dbReference type="NCBI Taxonomy" id="128206"/>
    <lineage>
        <taxon>Eukaryota</taxon>
        <taxon>Viridiplantae</taxon>
        <taxon>Streptophyta</taxon>
        <taxon>Embryophyta</taxon>
        <taxon>Bryophyta</taxon>
        <taxon>Sphagnophytina</taxon>
        <taxon>Sphagnopsida</taxon>
        <taxon>Sphagnales</taxon>
        <taxon>Sphagnaceae</taxon>
        <taxon>Sphagnum</taxon>
    </lineage>
</organism>
<dbReference type="InterPro" id="IPR009057">
    <property type="entry name" value="Homeodomain-like_sf"/>
</dbReference>
<name>A0ABP1A548_9BRYO</name>
<gene>
    <name evidence="6" type="ORF">CSSPJE1EN2_LOCUS629</name>
</gene>
<evidence type="ECO:0000259" key="5">
    <source>
        <dbReference type="PROSITE" id="PS51294"/>
    </source>
</evidence>
<keyword evidence="1" id="KW-0805">Transcription regulation</keyword>
<keyword evidence="2" id="KW-0804">Transcription</keyword>
<evidence type="ECO:0000256" key="3">
    <source>
        <dbReference type="ARBA" id="ARBA00023242"/>
    </source>
</evidence>
<dbReference type="InterPro" id="IPR025756">
    <property type="entry name" value="Myb_CC_LHEQLE"/>
</dbReference>
<dbReference type="PROSITE" id="PS51294">
    <property type="entry name" value="HTH_MYB"/>
    <property type="match status" value="1"/>
</dbReference>
<feature type="compositionally biased region" description="Polar residues" evidence="4">
    <location>
        <begin position="1"/>
        <end position="31"/>
    </location>
</feature>
<evidence type="ECO:0000256" key="2">
    <source>
        <dbReference type="ARBA" id="ARBA00023163"/>
    </source>
</evidence>
<sequence length="338" mass="36044">MYQTTKYSPSSSLMPQRSASQAGEPWASTSPAAGPTYSAGSPGTSGGGGSGSAAKQRLRWTPELHERFVDAVTQLGGPDRATPKGVLRVMGVQGLTIYHVKSHLQKYRLAKYIPDSLSDEFSNRSTQLNIVTFANLTRGIQITEALRMQMEVQKRLHEQLEVQRNLQLRIEAQGKYLQQIIEEQQRLSALTGTHSIGTDSGEAGAAPALEPPPPIAEVSGKVEIRPLPDRTITGAPASSVSVILTQASELSSQPGPQSEHIKSESVNPTTVTDLAMPSSSPIQPVTNATHIADAAVIESNAPQQTKQQEVSPGTAETVLPFQSPVQEQGDVGGELLLT</sequence>
<feature type="region of interest" description="Disordered" evidence="4">
    <location>
        <begin position="193"/>
        <end position="216"/>
    </location>
</feature>
<dbReference type="Gene3D" id="1.10.10.60">
    <property type="entry name" value="Homeodomain-like"/>
    <property type="match status" value="1"/>
</dbReference>
<dbReference type="InterPro" id="IPR046955">
    <property type="entry name" value="PHR1-like"/>
</dbReference>
<dbReference type="Pfam" id="PF14379">
    <property type="entry name" value="Myb_CC_LHEQLE"/>
    <property type="match status" value="1"/>
</dbReference>
<dbReference type="NCBIfam" id="TIGR01557">
    <property type="entry name" value="myb_SHAQKYF"/>
    <property type="match status" value="1"/>
</dbReference>
<evidence type="ECO:0000256" key="1">
    <source>
        <dbReference type="ARBA" id="ARBA00023015"/>
    </source>
</evidence>
<dbReference type="InterPro" id="IPR001005">
    <property type="entry name" value="SANT/Myb"/>
</dbReference>
<evidence type="ECO:0000313" key="6">
    <source>
        <dbReference type="EMBL" id="CAK9857634.1"/>
    </source>
</evidence>
<dbReference type="InterPro" id="IPR017930">
    <property type="entry name" value="Myb_dom"/>
</dbReference>
<feature type="compositionally biased region" description="Polar residues" evidence="4">
    <location>
        <begin position="300"/>
        <end position="311"/>
    </location>
</feature>
<dbReference type="SUPFAM" id="SSF46689">
    <property type="entry name" value="Homeodomain-like"/>
    <property type="match status" value="1"/>
</dbReference>
<dbReference type="EMBL" id="OZ023702">
    <property type="protein sequence ID" value="CAK9857634.1"/>
    <property type="molecule type" value="Genomic_DNA"/>
</dbReference>
<reference evidence="6 7" key="1">
    <citation type="submission" date="2024-03" db="EMBL/GenBank/DDBJ databases">
        <authorList>
            <consortium name="ELIXIR-Norway"/>
            <consortium name="Elixir Norway"/>
        </authorList>
    </citation>
    <scope>NUCLEOTIDE SEQUENCE [LARGE SCALE GENOMIC DNA]</scope>
</reference>
<evidence type="ECO:0000313" key="7">
    <source>
        <dbReference type="Proteomes" id="UP001497522"/>
    </source>
</evidence>
<dbReference type="PANTHER" id="PTHR31499">
    <property type="entry name" value="MYB FAMILY TRANSCRIPTION FACTOR PHL11"/>
    <property type="match status" value="1"/>
</dbReference>
<dbReference type="InterPro" id="IPR006447">
    <property type="entry name" value="Myb_dom_plants"/>
</dbReference>
<dbReference type="Pfam" id="PF00249">
    <property type="entry name" value="Myb_DNA-binding"/>
    <property type="match status" value="1"/>
</dbReference>
<accession>A0ABP1A548</accession>
<evidence type="ECO:0000256" key="4">
    <source>
        <dbReference type="SAM" id="MobiDB-lite"/>
    </source>
</evidence>
<protein>
    <recommendedName>
        <fullName evidence="5">HTH myb-type domain-containing protein</fullName>
    </recommendedName>
</protein>
<feature type="region of interest" description="Disordered" evidence="4">
    <location>
        <begin position="1"/>
        <end position="57"/>
    </location>
</feature>
<keyword evidence="7" id="KW-1185">Reference proteome</keyword>